<reference evidence="12 13" key="1">
    <citation type="journal article" date="2009" name="Science">
        <title>Green evolution and dynamic adaptations revealed by genomes of the marine picoeukaryotes Micromonas.</title>
        <authorList>
            <person name="Worden A.Z."/>
            <person name="Lee J.H."/>
            <person name="Mock T."/>
            <person name="Rouze P."/>
            <person name="Simmons M.P."/>
            <person name="Aerts A.L."/>
            <person name="Allen A.E."/>
            <person name="Cuvelier M.L."/>
            <person name="Derelle E."/>
            <person name="Everett M.V."/>
            <person name="Foulon E."/>
            <person name="Grimwood J."/>
            <person name="Gundlach H."/>
            <person name="Henrissat B."/>
            <person name="Napoli C."/>
            <person name="McDonald S.M."/>
            <person name="Parker M.S."/>
            <person name="Rombauts S."/>
            <person name="Salamov A."/>
            <person name="Von Dassow P."/>
            <person name="Badger J.H."/>
            <person name="Coutinho P.M."/>
            <person name="Demir E."/>
            <person name="Dubchak I."/>
            <person name="Gentemann C."/>
            <person name="Eikrem W."/>
            <person name="Gready J.E."/>
            <person name="John U."/>
            <person name="Lanier W."/>
            <person name="Lindquist E.A."/>
            <person name="Lucas S."/>
            <person name="Mayer K.F."/>
            <person name="Moreau H."/>
            <person name="Not F."/>
            <person name="Otillar R."/>
            <person name="Panaud O."/>
            <person name="Pangilinan J."/>
            <person name="Paulsen I."/>
            <person name="Piegu B."/>
            <person name="Poliakov A."/>
            <person name="Robbens S."/>
            <person name="Schmutz J."/>
            <person name="Toulza E."/>
            <person name="Wyss T."/>
            <person name="Zelensky A."/>
            <person name="Zhou K."/>
            <person name="Armbrust E.V."/>
            <person name="Bhattacharya D."/>
            <person name="Goodenough U.W."/>
            <person name="Van de Peer Y."/>
            <person name="Grigoriev I.V."/>
        </authorList>
    </citation>
    <scope>NUCLEOTIDE SEQUENCE [LARGE SCALE GENOMIC DNA]</scope>
    <source>
        <strain evidence="13">RCC299 / NOUM17</strain>
    </source>
</reference>
<evidence type="ECO:0000256" key="2">
    <source>
        <dbReference type="ARBA" id="ARBA00022722"/>
    </source>
</evidence>
<dbReference type="InterPro" id="IPR002562">
    <property type="entry name" value="3'-5'_exonuclease_dom"/>
</dbReference>
<evidence type="ECO:0000256" key="7">
    <source>
        <dbReference type="ARBA" id="ARBA00023242"/>
    </source>
</evidence>
<evidence type="ECO:0000256" key="9">
    <source>
        <dbReference type="ARBA" id="ARBA00042761"/>
    </source>
</evidence>
<organism evidence="12 13">
    <name type="scientific">Micromonas commoda (strain RCC299 / NOUM17 / CCMP2709)</name>
    <name type="common">Picoplanktonic green alga</name>
    <dbReference type="NCBI Taxonomy" id="296587"/>
    <lineage>
        <taxon>Eukaryota</taxon>
        <taxon>Viridiplantae</taxon>
        <taxon>Chlorophyta</taxon>
        <taxon>Mamiellophyceae</taxon>
        <taxon>Mamiellales</taxon>
        <taxon>Mamiellaceae</taxon>
        <taxon>Micromonas</taxon>
    </lineage>
</organism>
<name>C1FIW9_MICCC</name>
<dbReference type="eggNOG" id="KOG4373">
    <property type="taxonomic scope" value="Eukaryota"/>
</dbReference>
<gene>
    <name evidence="12" type="ORF">MICPUN_63195</name>
</gene>
<dbReference type="PANTHER" id="PTHR13620">
    <property type="entry name" value="3-5 EXONUCLEASE"/>
    <property type="match status" value="1"/>
</dbReference>
<evidence type="ECO:0000256" key="3">
    <source>
        <dbReference type="ARBA" id="ARBA00022723"/>
    </source>
</evidence>
<evidence type="ECO:0000256" key="6">
    <source>
        <dbReference type="ARBA" id="ARBA00022842"/>
    </source>
</evidence>
<dbReference type="InterPro" id="IPR036397">
    <property type="entry name" value="RNaseH_sf"/>
</dbReference>
<protein>
    <recommendedName>
        <fullName evidence="8">3'-5' exonuclease</fullName>
    </recommendedName>
    <alternativeName>
        <fullName evidence="9">Werner Syndrome-like exonuclease</fullName>
    </alternativeName>
</protein>
<dbReference type="InterPro" id="IPR051132">
    <property type="entry name" value="3-5_Exonuclease_domain"/>
</dbReference>
<dbReference type="GO" id="GO:0003676">
    <property type="term" value="F:nucleic acid binding"/>
    <property type="evidence" value="ECO:0007669"/>
    <property type="project" value="InterPro"/>
</dbReference>
<dbReference type="GeneID" id="8247879"/>
<dbReference type="SUPFAM" id="SSF53098">
    <property type="entry name" value="Ribonuclease H-like"/>
    <property type="match status" value="1"/>
</dbReference>
<dbReference type="OrthoDB" id="1920326at2759"/>
<dbReference type="SMART" id="SM00474">
    <property type="entry name" value="35EXOc"/>
    <property type="match status" value="1"/>
</dbReference>
<evidence type="ECO:0000256" key="4">
    <source>
        <dbReference type="ARBA" id="ARBA00022801"/>
    </source>
</evidence>
<dbReference type="Pfam" id="PF01612">
    <property type="entry name" value="DNA_pol_A_exo1"/>
    <property type="match status" value="1"/>
</dbReference>
<dbReference type="AlphaFoldDB" id="C1FIW9"/>
<accession>C1FIW9</accession>
<dbReference type="EMBL" id="CP001577">
    <property type="protein sequence ID" value="ACO70491.1"/>
    <property type="molecule type" value="Genomic_DNA"/>
</dbReference>
<dbReference type="RefSeq" id="XP_002509233.1">
    <property type="nucleotide sequence ID" value="XM_002509187.1"/>
</dbReference>
<feature type="domain" description="3'-5' exonuclease" evidence="11">
    <location>
        <begin position="122"/>
        <end position="316"/>
    </location>
</feature>
<evidence type="ECO:0000256" key="8">
    <source>
        <dbReference type="ARBA" id="ARBA00040531"/>
    </source>
</evidence>
<evidence type="ECO:0000256" key="1">
    <source>
        <dbReference type="ARBA" id="ARBA00004123"/>
    </source>
</evidence>
<dbReference type="InterPro" id="IPR012337">
    <property type="entry name" value="RNaseH-like_sf"/>
</dbReference>
<evidence type="ECO:0000313" key="13">
    <source>
        <dbReference type="Proteomes" id="UP000002009"/>
    </source>
</evidence>
<keyword evidence="2" id="KW-0540">Nuclease</keyword>
<keyword evidence="6" id="KW-0460">Magnesium</keyword>
<dbReference type="PANTHER" id="PTHR13620:SF109">
    <property type="entry name" value="3'-5' EXONUCLEASE"/>
    <property type="match status" value="1"/>
</dbReference>
<proteinExistence type="predicted"/>
<dbReference type="InParanoid" id="C1FIW9"/>
<evidence type="ECO:0000256" key="10">
    <source>
        <dbReference type="SAM" id="MobiDB-lite"/>
    </source>
</evidence>
<keyword evidence="4" id="KW-0378">Hydrolase</keyword>
<keyword evidence="5" id="KW-0269">Exonuclease</keyword>
<keyword evidence="13" id="KW-1185">Reference proteome</keyword>
<dbReference type="Gene3D" id="3.30.420.10">
    <property type="entry name" value="Ribonuclease H-like superfamily/Ribonuclease H"/>
    <property type="match status" value="1"/>
</dbReference>
<dbReference type="GO" id="GO:0006139">
    <property type="term" value="P:nucleobase-containing compound metabolic process"/>
    <property type="evidence" value="ECO:0007669"/>
    <property type="project" value="InterPro"/>
</dbReference>
<evidence type="ECO:0000256" key="5">
    <source>
        <dbReference type="ARBA" id="ARBA00022839"/>
    </source>
</evidence>
<dbReference type="GO" id="GO:0005634">
    <property type="term" value="C:nucleus"/>
    <property type="evidence" value="ECO:0007669"/>
    <property type="project" value="UniProtKB-SubCell"/>
</dbReference>
<dbReference type="GO" id="GO:0046872">
    <property type="term" value="F:metal ion binding"/>
    <property type="evidence" value="ECO:0007669"/>
    <property type="project" value="UniProtKB-KW"/>
</dbReference>
<dbReference type="KEGG" id="mis:MICPUN_63195"/>
<dbReference type="Proteomes" id="UP000002009">
    <property type="component" value="Chromosome 12"/>
</dbReference>
<dbReference type="GO" id="GO:0008408">
    <property type="term" value="F:3'-5' exonuclease activity"/>
    <property type="evidence" value="ECO:0007669"/>
    <property type="project" value="InterPro"/>
</dbReference>
<keyword evidence="3" id="KW-0479">Metal-binding</keyword>
<comment type="subcellular location">
    <subcellularLocation>
        <location evidence="1">Nucleus</location>
    </subcellularLocation>
</comment>
<dbReference type="STRING" id="296587.C1FIW9"/>
<sequence>MNSTFEIEEVSSDFFSALEDAELCHGVKRNLALEISREAGVHVSAVSPPFMPKVRRDVPPDDAKIGDPGGGKENVCVSQEGKTTARKRRLPASLSPAVALPLPEGCHDLPNSLPDLHFPGSVVLCETPQEVDSAVARIRRLTAIPSAPRTFGWDIEWLVSFKAGTEPRLTSLMQFCYRPRPPAKAVCFLLRLCLTGVTESLRELLVDPTIVKVGLNARGDAHKIRRDFNVAVEGVLELRDFARERAARPGHPGSAPESYSLAALVEWQLSHRLPKHASSRMSDWEAPKLTEDQVTYAALDGWASLLVFETLQTLPPVTDSFVEPSPAAAEEKEDVEMTAETVCVDDPWDINQITPAAPAFWQGQLSPAKTEVHYLHLDRGWSGAQIAAIKGVQVSTADGYIADAIRAGKAYRFGVLGVTRRTLSLVENAWHRHRRTIDAEAQQTVTPPLALRENTDADSAVHRRTIRAVKDILMEQAPGSNISWAECDFSLCHLQRLELLAAGDAASRLQLISPLPPKR</sequence>
<keyword evidence="7" id="KW-0539">Nucleus</keyword>
<evidence type="ECO:0000313" key="12">
    <source>
        <dbReference type="EMBL" id="ACO70491.1"/>
    </source>
</evidence>
<dbReference type="CDD" id="cd06141">
    <property type="entry name" value="WRN_exo"/>
    <property type="match status" value="1"/>
</dbReference>
<evidence type="ECO:0000259" key="11">
    <source>
        <dbReference type="SMART" id="SM00474"/>
    </source>
</evidence>
<feature type="region of interest" description="Disordered" evidence="10">
    <location>
        <begin position="63"/>
        <end position="90"/>
    </location>
</feature>